<evidence type="ECO:0000313" key="9">
    <source>
        <dbReference type="EMBL" id="CAF3846616.1"/>
    </source>
</evidence>
<dbReference type="Proteomes" id="UP000681722">
    <property type="component" value="Unassembled WGS sequence"/>
</dbReference>
<accession>A0A814MSV3</accession>
<dbReference type="Proteomes" id="UP000663829">
    <property type="component" value="Unassembled WGS sequence"/>
</dbReference>
<evidence type="ECO:0000256" key="1">
    <source>
        <dbReference type="ARBA" id="ARBA00006049"/>
    </source>
</evidence>
<keyword evidence="4" id="KW-0677">Repeat</keyword>
<keyword evidence="2" id="KW-0519">Myristate</keyword>
<dbReference type="Gene3D" id="1.10.238.10">
    <property type="entry name" value="EF-hand"/>
    <property type="match status" value="1"/>
</dbReference>
<feature type="domain" description="EF-hand" evidence="7">
    <location>
        <begin position="112"/>
        <end position="147"/>
    </location>
</feature>
<name>A0A814MSV3_9BILA</name>
<dbReference type="InterPro" id="IPR011992">
    <property type="entry name" value="EF-hand-dom_pair"/>
</dbReference>
<dbReference type="PRINTS" id="PR00450">
    <property type="entry name" value="RECOVERIN"/>
</dbReference>
<dbReference type="SUPFAM" id="SSF47473">
    <property type="entry name" value="EF-hand"/>
    <property type="match status" value="1"/>
</dbReference>
<keyword evidence="3" id="KW-0479">Metal-binding</keyword>
<protein>
    <recommendedName>
        <fullName evidence="7">EF-hand domain-containing protein</fullName>
    </recommendedName>
</protein>
<keyword evidence="6" id="KW-0449">Lipoprotein</keyword>
<dbReference type="PROSITE" id="PS50222">
    <property type="entry name" value="EF_HAND_2"/>
    <property type="match status" value="3"/>
</dbReference>
<dbReference type="PANTHER" id="PTHR23055">
    <property type="entry name" value="CALCIUM BINDING PROTEINS"/>
    <property type="match status" value="1"/>
</dbReference>
<reference evidence="8" key="1">
    <citation type="submission" date="2021-02" db="EMBL/GenBank/DDBJ databases">
        <authorList>
            <person name="Nowell W R."/>
        </authorList>
    </citation>
    <scope>NUCLEOTIDE SEQUENCE</scope>
</reference>
<keyword evidence="10" id="KW-1185">Reference proteome</keyword>
<feature type="domain" description="EF-hand" evidence="7">
    <location>
        <begin position="76"/>
        <end position="111"/>
    </location>
</feature>
<dbReference type="SMART" id="SM00054">
    <property type="entry name" value="EFh"/>
    <property type="match status" value="3"/>
</dbReference>
<dbReference type="InterPro" id="IPR018247">
    <property type="entry name" value="EF_Hand_1_Ca_BS"/>
</dbReference>
<evidence type="ECO:0000256" key="5">
    <source>
        <dbReference type="ARBA" id="ARBA00022837"/>
    </source>
</evidence>
<organism evidence="8 10">
    <name type="scientific">Didymodactylos carnosus</name>
    <dbReference type="NCBI Taxonomy" id="1234261"/>
    <lineage>
        <taxon>Eukaryota</taxon>
        <taxon>Metazoa</taxon>
        <taxon>Spiralia</taxon>
        <taxon>Gnathifera</taxon>
        <taxon>Rotifera</taxon>
        <taxon>Eurotatoria</taxon>
        <taxon>Bdelloidea</taxon>
        <taxon>Philodinida</taxon>
        <taxon>Philodinidae</taxon>
        <taxon>Didymodactylos</taxon>
    </lineage>
</organism>
<dbReference type="InterPro" id="IPR028846">
    <property type="entry name" value="Recoverin"/>
</dbReference>
<dbReference type="EMBL" id="CAJOBC010004966">
    <property type="protein sequence ID" value="CAF3846616.1"/>
    <property type="molecule type" value="Genomic_DNA"/>
</dbReference>
<sequence>MSPIEYHTAMGIEQSKIDSGILDESSYALISKYTKLKRDDILAWQERFIQQCPGDTRTMNKEQFCKFYKELRPQENVNHLSESVFRVFDLDGDHGISFTEFLRAYVATTEASLEQKLRYAFDVYDIDKNSLIDRTEILLVLRSMFELLGMSNEPDKYSYEQCADNIMKNLDSNSDNRISKEEFIQGLKDDSFLQSLMNPFQHV</sequence>
<dbReference type="InterPro" id="IPR002048">
    <property type="entry name" value="EF_hand_dom"/>
</dbReference>
<evidence type="ECO:0000313" key="10">
    <source>
        <dbReference type="Proteomes" id="UP000663829"/>
    </source>
</evidence>
<evidence type="ECO:0000256" key="4">
    <source>
        <dbReference type="ARBA" id="ARBA00022737"/>
    </source>
</evidence>
<dbReference type="Pfam" id="PF13833">
    <property type="entry name" value="EF-hand_8"/>
    <property type="match status" value="1"/>
</dbReference>
<dbReference type="PANTHER" id="PTHR23055:SF178">
    <property type="entry name" value="NEUROCALCIN HOMOLOG"/>
    <property type="match status" value="1"/>
</dbReference>
<dbReference type="OrthoDB" id="191686at2759"/>
<evidence type="ECO:0000259" key="7">
    <source>
        <dbReference type="PROSITE" id="PS50222"/>
    </source>
</evidence>
<evidence type="ECO:0000256" key="2">
    <source>
        <dbReference type="ARBA" id="ARBA00022707"/>
    </source>
</evidence>
<evidence type="ECO:0000256" key="3">
    <source>
        <dbReference type="ARBA" id="ARBA00022723"/>
    </source>
</evidence>
<dbReference type="AlphaFoldDB" id="A0A814MSV3"/>
<comment type="similarity">
    <text evidence="1">Belongs to the recoverin family.</text>
</comment>
<dbReference type="CDD" id="cd00051">
    <property type="entry name" value="EFh"/>
    <property type="match status" value="1"/>
</dbReference>
<dbReference type="GO" id="GO:0005509">
    <property type="term" value="F:calcium ion binding"/>
    <property type="evidence" value="ECO:0007669"/>
    <property type="project" value="InterPro"/>
</dbReference>
<comment type="caution">
    <text evidence="8">The sequence shown here is derived from an EMBL/GenBank/DDBJ whole genome shotgun (WGS) entry which is preliminary data.</text>
</comment>
<dbReference type="Pfam" id="PF13499">
    <property type="entry name" value="EF-hand_7"/>
    <property type="match status" value="1"/>
</dbReference>
<gene>
    <name evidence="8" type="ORF">GPM918_LOCUS17751</name>
    <name evidence="9" type="ORF">SRO942_LOCUS17750</name>
</gene>
<dbReference type="EMBL" id="CAJNOQ010004965">
    <property type="protein sequence ID" value="CAF1080672.1"/>
    <property type="molecule type" value="Genomic_DNA"/>
</dbReference>
<feature type="domain" description="EF-hand" evidence="7">
    <location>
        <begin position="158"/>
        <end position="193"/>
    </location>
</feature>
<evidence type="ECO:0000256" key="6">
    <source>
        <dbReference type="ARBA" id="ARBA00023288"/>
    </source>
</evidence>
<dbReference type="PROSITE" id="PS00018">
    <property type="entry name" value="EF_HAND_1"/>
    <property type="match status" value="1"/>
</dbReference>
<keyword evidence="5" id="KW-0106">Calcium</keyword>
<evidence type="ECO:0000313" key="8">
    <source>
        <dbReference type="EMBL" id="CAF1080672.1"/>
    </source>
</evidence>
<proteinExistence type="inferred from homology"/>